<dbReference type="InterPro" id="IPR040044">
    <property type="entry name" value="SRR1L"/>
</dbReference>
<dbReference type="Pfam" id="PF07985">
    <property type="entry name" value="SRR1"/>
    <property type="match status" value="1"/>
</dbReference>
<dbReference type="eggNOG" id="ENOG502SBKA">
    <property type="taxonomic scope" value="Eukaryota"/>
</dbReference>
<dbReference type="EMBL" id="NETL01000022">
    <property type="protein sequence ID" value="OTN66754.1"/>
    <property type="molecule type" value="Genomic_DNA"/>
</dbReference>
<dbReference type="VEuPathDB" id="PlasmoDB:PKNH_0408500"/>
<evidence type="ECO:0000313" key="4">
    <source>
        <dbReference type="EMBL" id="OTN66754.1"/>
    </source>
</evidence>
<accession>A0A1Y3DQ64</accession>
<dbReference type="PANTHER" id="PTHR28626">
    <property type="entry name" value="SRR1-LIKE PROTEIN"/>
    <property type="match status" value="1"/>
</dbReference>
<feature type="region of interest" description="Disordered" evidence="2">
    <location>
        <begin position="1"/>
        <end position="41"/>
    </location>
</feature>
<name>A0A1Y3DQ64_PLAKN</name>
<dbReference type="PANTHER" id="PTHR28626:SF3">
    <property type="entry name" value="SRR1-LIKE PROTEIN"/>
    <property type="match status" value="1"/>
</dbReference>
<comment type="caution">
    <text evidence="4">The sequence shown here is derived from an EMBL/GenBank/DDBJ whole genome shotgun (WGS) entry which is preliminary data.</text>
</comment>
<sequence length="350" mass="41260">MEDWVYVERRRRSRKKNPEGKNKYGGRHSGHRDHAIDGTNLNNDPFTEYIPMDQEKHAEKTFSEMKKVMNGLEKSEFFANFHQQFMEVVDKANVNIKYAICLGLGSLADPNWNNRKACLYQLGFVLLLRRIYKVQKVYIYDPKSGDVDRNICGRFDIEVLSPCEEQHNVDEELQRNRCPQGEEDDSTSHIIEKTSAHERTLVFMPHCDVSLYSQVMHSIYMNEKLNYAKAHFFLTLEKTIFLGNSFEYYREHIYMYRPFGIPAYAIHMLRNRGTVVETPGERSINRLVEFYKIDHFLFYVHKYARERKFPVFADHASAFNDMAIITFGSMPDRLNFWLNVWEDVSSGGPR</sequence>
<evidence type="ECO:0000259" key="3">
    <source>
        <dbReference type="Pfam" id="PF07985"/>
    </source>
</evidence>
<dbReference type="VEuPathDB" id="PlasmoDB:PKA1H_040013400"/>
<organism evidence="4 5">
    <name type="scientific">Plasmodium knowlesi</name>
    <dbReference type="NCBI Taxonomy" id="5850"/>
    <lineage>
        <taxon>Eukaryota</taxon>
        <taxon>Sar</taxon>
        <taxon>Alveolata</taxon>
        <taxon>Apicomplexa</taxon>
        <taxon>Aconoidasida</taxon>
        <taxon>Haemosporida</taxon>
        <taxon>Plasmodiidae</taxon>
        <taxon>Plasmodium</taxon>
        <taxon>Plasmodium (Plasmodium)</taxon>
    </lineage>
</organism>
<dbReference type="InterPro" id="IPR012942">
    <property type="entry name" value="SRR1-like"/>
</dbReference>
<dbReference type="VEuPathDB" id="PlasmoDB:PKNOH_S08500600"/>
<dbReference type="Proteomes" id="UP000195012">
    <property type="component" value="Unassembled WGS sequence"/>
</dbReference>
<protein>
    <recommendedName>
        <fullName evidence="3">SRR1-like domain-containing protein</fullName>
    </recommendedName>
</protein>
<feature type="domain" description="SRR1-like" evidence="3">
    <location>
        <begin position="85"/>
        <end position="325"/>
    </location>
</feature>
<evidence type="ECO:0000313" key="5">
    <source>
        <dbReference type="Proteomes" id="UP000195012"/>
    </source>
</evidence>
<dbReference type="AlphaFoldDB" id="A0A1Y3DQ64"/>
<dbReference type="GO" id="GO:0005737">
    <property type="term" value="C:cytoplasm"/>
    <property type="evidence" value="ECO:0007669"/>
    <property type="project" value="TreeGrafter"/>
</dbReference>
<evidence type="ECO:0000256" key="2">
    <source>
        <dbReference type="SAM" id="MobiDB-lite"/>
    </source>
</evidence>
<dbReference type="GO" id="GO:0005634">
    <property type="term" value="C:nucleus"/>
    <property type="evidence" value="ECO:0007669"/>
    <property type="project" value="TreeGrafter"/>
</dbReference>
<evidence type="ECO:0000256" key="1">
    <source>
        <dbReference type="ARBA" id="ARBA00009856"/>
    </source>
</evidence>
<dbReference type="OrthoDB" id="551431at2759"/>
<gene>
    <name evidence="4" type="ORF">PKNOH_S08500600</name>
</gene>
<proteinExistence type="inferred from homology"/>
<reference evidence="4 5" key="1">
    <citation type="submission" date="2017-05" db="EMBL/GenBank/DDBJ databases">
        <title>PacBio assembly of a Plasmodium knowlesi genome sequence with Hi-C correction and manual annotation of the SICAvar gene family.</title>
        <authorList>
            <person name="Lapp S.A."/>
            <person name="Geraldo J.A."/>
            <person name="Chien J.-T."/>
            <person name="Ay F."/>
            <person name="Pakala S.B."/>
            <person name="Batugedara G."/>
            <person name="Humphrey J.C."/>
            <person name="Debarry J.D."/>
            <person name="Le Roch K.G."/>
            <person name="Galinski M.R."/>
            <person name="Kissinger J.C."/>
        </authorList>
    </citation>
    <scope>NUCLEOTIDE SEQUENCE [LARGE SCALE GENOMIC DNA]</scope>
    <source>
        <strain evidence="5">Malayan Strain Pk1 (A+)</strain>
    </source>
</reference>
<comment type="similarity">
    <text evidence="1">Belongs to the SRR1 family.</text>
</comment>